<feature type="region of interest" description="Disordered" evidence="3">
    <location>
        <begin position="553"/>
        <end position="583"/>
    </location>
</feature>
<feature type="region of interest" description="Disordered" evidence="3">
    <location>
        <begin position="707"/>
        <end position="777"/>
    </location>
</feature>
<feature type="compositionally biased region" description="Gly residues" evidence="3">
    <location>
        <begin position="673"/>
        <end position="692"/>
    </location>
</feature>
<comment type="caution">
    <text evidence="5">The sequence shown here is derived from an EMBL/GenBank/DDBJ whole genome shotgun (WGS) entry which is preliminary data.</text>
</comment>
<dbReference type="PANTHER" id="PTHR47435:SF4">
    <property type="entry name" value="KELCH REPEAT PROTEIN (AFU_ORTHOLOGUE AFUA_5G12780)"/>
    <property type="match status" value="1"/>
</dbReference>
<feature type="transmembrane region" description="Helical" evidence="4">
    <location>
        <begin position="520"/>
        <end position="542"/>
    </location>
</feature>
<dbReference type="Proteomes" id="UP001302126">
    <property type="component" value="Unassembled WGS sequence"/>
</dbReference>
<dbReference type="PANTHER" id="PTHR47435">
    <property type="entry name" value="KELCH REPEAT PROTEIN (AFU_ORTHOLOGUE AFUA_5G12780)"/>
    <property type="match status" value="1"/>
</dbReference>
<keyword evidence="4" id="KW-0812">Transmembrane</keyword>
<evidence type="ECO:0000313" key="5">
    <source>
        <dbReference type="EMBL" id="KAK4190088.1"/>
    </source>
</evidence>
<evidence type="ECO:0000256" key="2">
    <source>
        <dbReference type="ARBA" id="ARBA00023004"/>
    </source>
</evidence>
<dbReference type="EMBL" id="MU864369">
    <property type="protein sequence ID" value="KAK4190088.1"/>
    <property type="molecule type" value="Genomic_DNA"/>
</dbReference>
<name>A0AAN7AK24_9PEZI</name>
<keyword evidence="4" id="KW-0472">Membrane</keyword>
<accession>A0AAN7AK24</accession>
<evidence type="ECO:0000313" key="6">
    <source>
        <dbReference type="Proteomes" id="UP001302126"/>
    </source>
</evidence>
<protein>
    <submittedName>
        <fullName evidence="5">Autophagy-related protein 3</fullName>
    </submittedName>
</protein>
<dbReference type="InterPro" id="IPR015915">
    <property type="entry name" value="Kelch-typ_b-propeller"/>
</dbReference>
<reference evidence="5" key="1">
    <citation type="journal article" date="2023" name="Mol. Phylogenet. Evol.">
        <title>Genome-scale phylogeny and comparative genomics of the fungal order Sordariales.</title>
        <authorList>
            <person name="Hensen N."/>
            <person name="Bonometti L."/>
            <person name="Westerberg I."/>
            <person name="Brannstrom I.O."/>
            <person name="Guillou S."/>
            <person name="Cros-Aarteil S."/>
            <person name="Calhoun S."/>
            <person name="Haridas S."/>
            <person name="Kuo A."/>
            <person name="Mondo S."/>
            <person name="Pangilinan J."/>
            <person name="Riley R."/>
            <person name="LaButti K."/>
            <person name="Andreopoulos B."/>
            <person name="Lipzen A."/>
            <person name="Chen C."/>
            <person name="Yan M."/>
            <person name="Daum C."/>
            <person name="Ng V."/>
            <person name="Clum A."/>
            <person name="Steindorff A."/>
            <person name="Ohm R.A."/>
            <person name="Martin F."/>
            <person name="Silar P."/>
            <person name="Natvig D.O."/>
            <person name="Lalanne C."/>
            <person name="Gautier V."/>
            <person name="Ament-Velasquez S.L."/>
            <person name="Kruys A."/>
            <person name="Hutchinson M.I."/>
            <person name="Powell A.J."/>
            <person name="Barry K."/>
            <person name="Miller A.N."/>
            <person name="Grigoriev I.V."/>
            <person name="Debuchy R."/>
            <person name="Gladieux P."/>
            <person name="Hiltunen Thoren M."/>
            <person name="Johannesson H."/>
        </authorList>
    </citation>
    <scope>NUCLEOTIDE SEQUENCE</scope>
    <source>
        <strain evidence="5">PSN309</strain>
    </source>
</reference>
<keyword evidence="2" id="KW-0408">Iron</keyword>
<evidence type="ECO:0000256" key="4">
    <source>
        <dbReference type="SAM" id="Phobius"/>
    </source>
</evidence>
<dbReference type="AlphaFoldDB" id="A0AAN7AK24"/>
<dbReference type="SUPFAM" id="SSF117281">
    <property type="entry name" value="Kelch motif"/>
    <property type="match status" value="1"/>
</dbReference>
<gene>
    <name evidence="5" type="ORF">QBC35DRAFT_378850</name>
</gene>
<dbReference type="GO" id="GO:0019760">
    <property type="term" value="P:glucosinolate metabolic process"/>
    <property type="evidence" value="ECO:0007669"/>
    <property type="project" value="UniProtKB-ARBA"/>
</dbReference>
<dbReference type="Gene3D" id="2.120.10.80">
    <property type="entry name" value="Kelch-type beta propeller"/>
    <property type="match status" value="1"/>
</dbReference>
<proteinExistence type="predicted"/>
<reference evidence="5" key="2">
    <citation type="submission" date="2023-05" db="EMBL/GenBank/DDBJ databases">
        <authorList>
            <consortium name="Lawrence Berkeley National Laboratory"/>
            <person name="Steindorff A."/>
            <person name="Hensen N."/>
            <person name="Bonometti L."/>
            <person name="Westerberg I."/>
            <person name="Brannstrom I.O."/>
            <person name="Guillou S."/>
            <person name="Cros-Aarteil S."/>
            <person name="Calhoun S."/>
            <person name="Haridas S."/>
            <person name="Kuo A."/>
            <person name="Mondo S."/>
            <person name="Pangilinan J."/>
            <person name="Riley R."/>
            <person name="Labutti K."/>
            <person name="Andreopoulos B."/>
            <person name="Lipzen A."/>
            <person name="Chen C."/>
            <person name="Yanf M."/>
            <person name="Daum C."/>
            <person name="Ng V."/>
            <person name="Clum A."/>
            <person name="Ohm R."/>
            <person name="Martin F."/>
            <person name="Silar P."/>
            <person name="Natvig D."/>
            <person name="Lalanne C."/>
            <person name="Gautier V."/>
            <person name="Ament-Velasquez S.L."/>
            <person name="Kruys A."/>
            <person name="Hutchinson M.I."/>
            <person name="Powell A.J."/>
            <person name="Barry K."/>
            <person name="Miller A.N."/>
            <person name="Grigoriev I.V."/>
            <person name="Debuchy R."/>
            <person name="Gladieux P."/>
            <person name="Thoren M.H."/>
            <person name="Johannesson H."/>
        </authorList>
    </citation>
    <scope>NUCLEOTIDE SEQUENCE</scope>
    <source>
        <strain evidence="5">PSN309</strain>
    </source>
</reference>
<evidence type="ECO:0000256" key="1">
    <source>
        <dbReference type="ARBA" id="ARBA00022737"/>
    </source>
</evidence>
<keyword evidence="1" id="KW-0677">Repeat</keyword>
<sequence length="777" mass="82267">MSCQISQNDIDAAPLRATSYCSRQSVPRKEALVFTSAWGQRRWPSCSVQFLVITVLILLLAQVQPSDAQFDPVKNFCRRFGHQTALIDRKLYIDGGMVNFGSLSQYPTNYSNAGLLFHDLDKNGTGGMPELVAGKLSKNSTVPSVSGGTLWTDDINKRFYLFGGEHNQQPAAPPIVPQYVLWSYDVLNDQWDSLGPPTGADVGGVAYGAGATISERGEGFYYGGWKSNSSVPGWNGPPSLTTGMVRYTMASNDWRNYTGPDSLGRAEGSMVFLPISDGGMLVYLGGVKQGPGSGGNSSLVGQGLDEILLYDVLSSSWYKQKATGQVPQMRRRFCAGATWAQDQSSYNIYIYGGAGMEPDTSGFDDVYILTIPSFQWIKMYPDDGNVTGSNPHHSLTCNVVDHGQMLILGGTFPTSDTCDYPEDRGLHNLYLGDHSSEKAGWHTYRPNLTTYAVPDLVTKAIGGSGGGGATKTIPDQGFNHRNLRVLMTRKANLPTRTATRAIPTATGATENSSSPISTGAIAGIAVGGAAVLAGILGSCWFIRRHRRRRRRLAENAPSGPWGPQTANVNAGAGQYSPSSTHQRSPFIQRHPVELPVEPPPGVSSWLGPDGVTYELVTSPNFAATGSNTINGGSIAGTGTGTGTAAGTIYSNHEPQTKIDSEGRLWVQVSPSPGRGGSVVSGAGSPGEGGRLGLGLYATNGTGATGGYSPVASGGGGSPHTPRTPVGYAPSPLPQGPPQELGSEPRREGDVVPHALLGEGSGWDAAHGRPRHDTYYHP</sequence>
<feature type="region of interest" description="Disordered" evidence="3">
    <location>
        <begin position="670"/>
        <end position="695"/>
    </location>
</feature>
<evidence type="ECO:0000256" key="3">
    <source>
        <dbReference type="SAM" id="MobiDB-lite"/>
    </source>
</evidence>
<keyword evidence="4" id="KW-1133">Transmembrane helix</keyword>
<keyword evidence="6" id="KW-1185">Reference proteome</keyword>
<organism evidence="5 6">
    <name type="scientific">Podospora australis</name>
    <dbReference type="NCBI Taxonomy" id="1536484"/>
    <lineage>
        <taxon>Eukaryota</taxon>
        <taxon>Fungi</taxon>
        <taxon>Dikarya</taxon>
        <taxon>Ascomycota</taxon>
        <taxon>Pezizomycotina</taxon>
        <taxon>Sordariomycetes</taxon>
        <taxon>Sordariomycetidae</taxon>
        <taxon>Sordariales</taxon>
        <taxon>Podosporaceae</taxon>
        <taxon>Podospora</taxon>
    </lineage>
</organism>